<evidence type="ECO:0000313" key="1">
    <source>
        <dbReference type="EMBL" id="MFD0914256.1"/>
    </source>
</evidence>
<protein>
    <submittedName>
        <fullName evidence="1">Uncharacterized protein</fullName>
    </submittedName>
</protein>
<organism evidence="1 2">
    <name type="scientific">Methylophilus luteus</name>
    <dbReference type="NCBI Taxonomy" id="640108"/>
    <lineage>
        <taxon>Bacteria</taxon>
        <taxon>Pseudomonadati</taxon>
        <taxon>Pseudomonadota</taxon>
        <taxon>Betaproteobacteria</taxon>
        <taxon>Nitrosomonadales</taxon>
        <taxon>Methylophilaceae</taxon>
        <taxon>Methylophilus</taxon>
    </lineage>
</organism>
<sequence>MCKLFDTPFHVGKYAEIQCAALVATHQKSRQKLFIVAFQHLGSEQVIVAYQNLTGEILFIDPAVISICQLNSLQAHENACIF</sequence>
<reference evidence="2" key="1">
    <citation type="journal article" date="2019" name="Int. J. Syst. Evol. Microbiol.">
        <title>The Global Catalogue of Microorganisms (GCM) 10K type strain sequencing project: providing services to taxonomists for standard genome sequencing and annotation.</title>
        <authorList>
            <consortium name="The Broad Institute Genomics Platform"/>
            <consortium name="The Broad Institute Genome Sequencing Center for Infectious Disease"/>
            <person name="Wu L."/>
            <person name="Ma J."/>
        </authorList>
    </citation>
    <scope>NUCLEOTIDE SEQUENCE [LARGE SCALE GENOMIC DNA]</scope>
    <source>
        <strain evidence="2">CCUG 58412</strain>
    </source>
</reference>
<accession>A0ABW3F748</accession>
<evidence type="ECO:0000313" key="2">
    <source>
        <dbReference type="Proteomes" id="UP001597128"/>
    </source>
</evidence>
<name>A0ABW3F748_9PROT</name>
<dbReference type="EMBL" id="JBHTKB010000002">
    <property type="protein sequence ID" value="MFD0914256.1"/>
    <property type="molecule type" value="Genomic_DNA"/>
</dbReference>
<gene>
    <name evidence="1" type="ORF">ACFQ1Z_11905</name>
</gene>
<comment type="caution">
    <text evidence="1">The sequence shown here is derived from an EMBL/GenBank/DDBJ whole genome shotgun (WGS) entry which is preliminary data.</text>
</comment>
<keyword evidence="2" id="KW-1185">Reference proteome</keyword>
<dbReference type="RefSeq" id="WP_379057857.1">
    <property type="nucleotide sequence ID" value="NZ_JBHTKB010000002.1"/>
</dbReference>
<dbReference type="Proteomes" id="UP001597128">
    <property type="component" value="Unassembled WGS sequence"/>
</dbReference>
<proteinExistence type="predicted"/>